<dbReference type="AlphaFoldDB" id="A0A518BMD7"/>
<evidence type="ECO:0000313" key="2">
    <source>
        <dbReference type="EMBL" id="QDU68138.1"/>
    </source>
</evidence>
<dbReference type="RefSeq" id="WP_145066901.1">
    <property type="nucleotide sequence ID" value="NZ_CP036287.1"/>
</dbReference>
<keyword evidence="1" id="KW-0812">Transmembrane</keyword>
<accession>A0A518BMD7</accession>
<dbReference type="SUPFAM" id="SSF53649">
    <property type="entry name" value="Alkaline phosphatase-like"/>
    <property type="match status" value="1"/>
</dbReference>
<dbReference type="Pfam" id="PF07394">
    <property type="entry name" value="DUF1501"/>
    <property type="match status" value="1"/>
</dbReference>
<name>A0A518BMD7_9BACT</name>
<dbReference type="InterPro" id="IPR017850">
    <property type="entry name" value="Alkaline_phosphatase_core_sf"/>
</dbReference>
<dbReference type="PANTHER" id="PTHR43737">
    <property type="entry name" value="BLL7424 PROTEIN"/>
    <property type="match status" value="1"/>
</dbReference>
<dbReference type="InterPro" id="IPR006311">
    <property type="entry name" value="TAT_signal"/>
</dbReference>
<keyword evidence="1" id="KW-0472">Membrane</keyword>
<gene>
    <name evidence="2" type="ORF">Pla133_32320</name>
</gene>
<keyword evidence="1" id="KW-1133">Transmembrane helix</keyword>
<dbReference type="InterPro" id="IPR010869">
    <property type="entry name" value="DUF1501"/>
</dbReference>
<proteinExistence type="predicted"/>
<protein>
    <recommendedName>
        <fullName evidence="4">Sulfatase</fullName>
    </recommendedName>
</protein>
<evidence type="ECO:0000256" key="1">
    <source>
        <dbReference type="SAM" id="Phobius"/>
    </source>
</evidence>
<keyword evidence="3" id="KW-1185">Reference proteome</keyword>
<dbReference type="Proteomes" id="UP000316921">
    <property type="component" value="Chromosome"/>
</dbReference>
<dbReference type="PANTHER" id="PTHR43737:SF1">
    <property type="entry name" value="DUF1501 DOMAIN-CONTAINING PROTEIN"/>
    <property type="match status" value="1"/>
</dbReference>
<dbReference type="EMBL" id="CP036287">
    <property type="protein sequence ID" value="QDU68138.1"/>
    <property type="molecule type" value="Genomic_DNA"/>
</dbReference>
<dbReference type="PROSITE" id="PS51318">
    <property type="entry name" value="TAT"/>
    <property type="match status" value="1"/>
</dbReference>
<evidence type="ECO:0008006" key="4">
    <source>
        <dbReference type="Google" id="ProtNLM"/>
    </source>
</evidence>
<reference evidence="2 3" key="1">
    <citation type="submission" date="2019-02" db="EMBL/GenBank/DDBJ databases">
        <title>Deep-cultivation of Planctomycetes and their phenomic and genomic characterization uncovers novel biology.</title>
        <authorList>
            <person name="Wiegand S."/>
            <person name="Jogler M."/>
            <person name="Boedeker C."/>
            <person name="Pinto D."/>
            <person name="Vollmers J."/>
            <person name="Rivas-Marin E."/>
            <person name="Kohn T."/>
            <person name="Peeters S.H."/>
            <person name="Heuer A."/>
            <person name="Rast P."/>
            <person name="Oberbeckmann S."/>
            <person name="Bunk B."/>
            <person name="Jeske O."/>
            <person name="Meyerdierks A."/>
            <person name="Storesund J.E."/>
            <person name="Kallscheuer N."/>
            <person name="Luecker S."/>
            <person name="Lage O.M."/>
            <person name="Pohl T."/>
            <person name="Merkel B.J."/>
            <person name="Hornburger P."/>
            <person name="Mueller R.-W."/>
            <person name="Bruemmer F."/>
            <person name="Labrenz M."/>
            <person name="Spormann A.M."/>
            <person name="Op den Camp H."/>
            <person name="Overmann J."/>
            <person name="Amann R."/>
            <person name="Jetten M.S.M."/>
            <person name="Mascher T."/>
            <person name="Medema M.H."/>
            <person name="Devos D.P."/>
            <person name="Kaster A.-K."/>
            <person name="Ovreas L."/>
            <person name="Rohde M."/>
            <person name="Galperin M.Y."/>
            <person name="Jogler C."/>
        </authorList>
    </citation>
    <scope>NUCLEOTIDE SEQUENCE [LARGE SCALE GENOMIC DNA]</scope>
    <source>
        <strain evidence="2 3">Pla133</strain>
    </source>
</reference>
<evidence type="ECO:0000313" key="3">
    <source>
        <dbReference type="Proteomes" id="UP000316921"/>
    </source>
</evidence>
<dbReference type="KEGG" id="pbap:Pla133_32320"/>
<sequence>MTNDEHLDPIDERRRLLTRRRFFGLGAAGVGGLLGQAALGSLLTGGSASGSTAANSSGLAAGPHFRPKAKRVIYLHMEGGPSHLDLWDYKPGLRTRFDEDLPDSIRKGQRLTTMTSGQSRFPVAPSMFRFSRYPNEQDGAWVSEVMPHTGGMARELCIVRSMHTDAINHEPAITFFQTGSQQPGRPSFGSWMSYGLGSANENLPTFVVLITQGIGNMQALSERFWGSGFLDGRHQGCKIRSGNNPVLYLSDPDGVERDDRRRMLDAVAALNQQEAERTLDPEVSTRLAQYEMAYRMQMSVPELVDFSDEDPHTLEMYGPEVSKPGSFAANCLLARRLAERGVRFIQLYMRGWDAHGNLPSELRSQAGAVDQPQAALLRDLARRGLLEDTIVLWAGEFGRTVYSQGTLTQTNYGRDHHPRAFSLWLAGGGFQRGIVHGATDDYGYNIVRDPVSVHDLHATMLNQLGFDHERLTHRTLGRDYRLTDVAGRVVPELLA</sequence>
<organism evidence="2 3">
    <name type="scientific">Engelhardtia mirabilis</name>
    <dbReference type="NCBI Taxonomy" id="2528011"/>
    <lineage>
        <taxon>Bacteria</taxon>
        <taxon>Pseudomonadati</taxon>
        <taxon>Planctomycetota</taxon>
        <taxon>Planctomycetia</taxon>
        <taxon>Planctomycetia incertae sedis</taxon>
        <taxon>Engelhardtia</taxon>
    </lineage>
</organism>
<feature type="transmembrane region" description="Helical" evidence="1">
    <location>
        <begin position="22"/>
        <end position="43"/>
    </location>
</feature>